<dbReference type="InterPro" id="IPR003439">
    <property type="entry name" value="ABC_transporter-like_ATP-bd"/>
</dbReference>
<evidence type="ECO:0000259" key="15">
    <source>
        <dbReference type="PROSITE" id="PS50893"/>
    </source>
</evidence>
<name>S5ZU93_9CREN</name>
<dbReference type="SMART" id="SM00382">
    <property type="entry name" value="AAA"/>
    <property type="match status" value="1"/>
</dbReference>
<comment type="similarity">
    <text evidence="9">Belongs to the ABC transporter superfamily. Sulfate/tungstate importer (TC 3.A.1.6) family.</text>
</comment>
<evidence type="ECO:0000256" key="1">
    <source>
        <dbReference type="ARBA" id="ARBA00004236"/>
    </source>
</evidence>
<keyword evidence="3" id="KW-1003">Cell membrane</keyword>
<keyword evidence="17" id="KW-1185">Reference proteome</keyword>
<sequence>MGPVTRIRLEGVTKTYGAVKAVDNVSLEIRDGELFTILGPSGCGKTTTLRMIAGFEVPDEGKIYFDDEDVTFLKPYLRNTAMVFQNYALWPHMTVFENVAYGLKIRKKQLKLSDEEIEKRVKEALRLVKLEGMEDRYPLQLSGGQQQRVALARALVVQPKVLLLDEPLSNLDAKLRIEMREEIKRIQKSLGITAVYVTHDQLEAMSISDRIAIMDKGKVLQYGTPREVYFRPTNLFTAEFLGRSNIFRGRIVEKQDSYLVVRVEDLDIDLKATPIQPDLTGEVALVIRPESFKVEQSSQEDNIVRGRVDFAMFLGDRTEVRIKVGKSSLIAYLPNNFYPEIGSELALGVSWRNVIALPYK</sequence>
<dbReference type="InterPro" id="IPR050093">
    <property type="entry name" value="ABC_SmlMolc_Importer"/>
</dbReference>
<evidence type="ECO:0000256" key="10">
    <source>
        <dbReference type="ARBA" id="ARBA00038781"/>
    </source>
</evidence>
<dbReference type="InterPro" id="IPR017871">
    <property type="entry name" value="ABC_transporter-like_CS"/>
</dbReference>
<protein>
    <recommendedName>
        <fullName evidence="12">Molybdate/tungstate import ATP-binding protein WtpC</fullName>
        <ecNumber evidence="11">7.3.2.6</ecNumber>
    </recommendedName>
</protein>
<dbReference type="InterPro" id="IPR008995">
    <property type="entry name" value="Mo/tungstate-bd_C_term_dom"/>
</dbReference>
<evidence type="ECO:0000256" key="4">
    <source>
        <dbReference type="ARBA" id="ARBA00022505"/>
    </source>
</evidence>
<evidence type="ECO:0000313" key="17">
    <source>
        <dbReference type="Proteomes" id="UP000015543"/>
    </source>
</evidence>
<keyword evidence="5" id="KW-0547">Nucleotide-binding</keyword>
<keyword evidence="4" id="KW-0500">Molybdenum</keyword>
<dbReference type="FunFam" id="3.40.50.300:FF:000425">
    <property type="entry name" value="Probable ABC transporter, ATP-binding subunit"/>
    <property type="match status" value="1"/>
</dbReference>
<evidence type="ECO:0000256" key="7">
    <source>
        <dbReference type="ARBA" id="ARBA00022967"/>
    </source>
</evidence>
<evidence type="ECO:0000256" key="3">
    <source>
        <dbReference type="ARBA" id="ARBA00022475"/>
    </source>
</evidence>
<gene>
    <name evidence="16" type="ORF">N186_00605</name>
</gene>
<evidence type="ECO:0000256" key="12">
    <source>
        <dbReference type="ARBA" id="ARBA00041133"/>
    </source>
</evidence>
<proteinExistence type="inferred from homology"/>
<evidence type="ECO:0000313" key="16">
    <source>
        <dbReference type="EMBL" id="AGT34519.1"/>
    </source>
</evidence>
<dbReference type="NCBIfam" id="TIGR01187">
    <property type="entry name" value="potA"/>
    <property type="match status" value="1"/>
</dbReference>
<dbReference type="GO" id="GO:0043190">
    <property type="term" value="C:ATP-binding cassette (ABC) transporter complex"/>
    <property type="evidence" value="ECO:0007669"/>
    <property type="project" value="InterPro"/>
</dbReference>
<evidence type="ECO:0000256" key="2">
    <source>
        <dbReference type="ARBA" id="ARBA00022448"/>
    </source>
</evidence>
<comment type="function">
    <text evidence="14">Part of the ABC transporter complex WtpABC involved in molybdate/tungstate import. Responsible for energy coupling to the transport system.</text>
</comment>
<dbReference type="GO" id="GO:1901238">
    <property type="term" value="F:ABC-type tungstate transporter activity"/>
    <property type="evidence" value="ECO:0007669"/>
    <property type="project" value="UniProtKB-EC"/>
</dbReference>
<dbReference type="GO" id="GO:0005524">
    <property type="term" value="F:ATP binding"/>
    <property type="evidence" value="ECO:0007669"/>
    <property type="project" value="UniProtKB-KW"/>
</dbReference>
<dbReference type="Gene3D" id="2.40.50.140">
    <property type="entry name" value="Nucleic acid-binding proteins"/>
    <property type="match status" value="1"/>
</dbReference>
<evidence type="ECO:0000256" key="5">
    <source>
        <dbReference type="ARBA" id="ARBA00022741"/>
    </source>
</evidence>
<dbReference type="Gene3D" id="2.40.50.100">
    <property type="match status" value="1"/>
</dbReference>
<comment type="subcellular location">
    <subcellularLocation>
        <location evidence="1">Cell membrane</location>
    </subcellularLocation>
</comment>
<dbReference type="Gene3D" id="3.40.50.300">
    <property type="entry name" value="P-loop containing nucleotide triphosphate hydrolases"/>
    <property type="match status" value="1"/>
</dbReference>
<feature type="domain" description="ABC transporter" evidence="15">
    <location>
        <begin position="7"/>
        <end position="241"/>
    </location>
</feature>
<dbReference type="eggNOG" id="arCOG00175">
    <property type="taxonomic scope" value="Archaea"/>
</dbReference>
<dbReference type="SUPFAM" id="SSF52540">
    <property type="entry name" value="P-loop containing nucleoside triphosphate hydrolases"/>
    <property type="match status" value="1"/>
</dbReference>
<dbReference type="InterPro" id="IPR013611">
    <property type="entry name" value="Transp-assoc_OB_typ2"/>
</dbReference>
<dbReference type="InterPro" id="IPR012340">
    <property type="entry name" value="NA-bd_OB-fold"/>
</dbReference>
<dbReference type="InterPro" id="IPR005893">
    <property type="entry name" value="PotA-like"/>
</dbReference>
<accession>S5ZU93</accession>
<dbReference type="Pfam" id="PF00005">
    <property type="entry name" value="ABC_tran"/>
    <property type="match status" value="1"/>
</dbReference>
<dbReference type="PROSITE" id="PS00211">
    <property type="entry name" value="ABC_TRANSPORTER_1"/>
    <property type="match status" value="1"/>
</dbReference>
<dbReference type="GO" id="GO:0016887">
    <property type="term" value="F:ATP hydrolysis activity"/>
    <property type="evidence" value="ECO:0007669"/>
    <property type="project" value="InterPro"/>
</dbReference>
<dbReference type="EC" id="7.3.2.6" evidence="11"/>
<dbReference type="Proteomes" id="UP000015543">
    <property type="component" value="Chromosome"/>
</dbReference>
<dbReference type="InterPro" id="IPR003593">
    <property type="entry name" value="AAA+_ATPase"/>
</dbReference>
<dbReference type="AlphaFoldDB" id="S5ZU93"/>
<evidence type="ECO:0000256" key="6">
    <source>
        <dbReference type="ARBA" id="ARBA00022840"/>
    </source>
</evidence>
<keyword evidence="6 16" id="KW-0067">ATP-binding</keyword>
<reference evidence="16 17" key="1">
    <citation type="journal article" date="2013" name="Genome Announc.">
        <title>Complete Genomic Sequence of 'Thermofilum adornatus' Strain 1910bT, a Hyperthermophilic Anaerobic Organotrophic Crenarchaeon.</title>
        <authorList>
            <person name="Dominova I.N."/>
            <person name="Kublanov I.V."/>
            <person name="Podosokorskaya O.A."/>
            <person name="Derbikova K.S."/>
            <person name="Patrushev M.V."/>
            <person name="Toshchakov S.V."/>
        </authorList>
    </citation>
    <scope>NUCLEOTIDE SEQUENCE [LARGE SCALE GENOMIC DNA]</scope>
    <source>
        <strain evidence="17">1910b</strain>
    </source>
</reference>
<comment type="catalytic activity">
    <reaction evidence="13">
        <text>tungstate(in) + ATP + H2O = tungstate(out) + ADP + phosphate + H(+)</text>
        <dbReference type="Rhea" id="RHEA:35027"/>
        <dbReference type="ChEBI" id="CHEBI:15377"/>
        <dbReference type="ChEBI" id="CHEBI:15378"/>
        <dbReference type="ChEBI" id="CHEBI:30616"/>
        <dbReference type="ChEBI" id="CHEBI:43474"/>
        <dbReference type="ChEBI" id="CHEBI:46502"/>
        <dbReference type="ChEBI" id="CHEBI:456216"/>
        <dbReference type="EC" id="7.3.2.6"/>
    </reaction>
</comment>
<dbReference type="PROSITE" id="PS50893">
    <property type="entry name" value="ABC_TRANSPORTER_2"/>
    <property type="match status" value="1"/>
</dbReference>
<evidence type="ECO:0000256" key="14">
    <source>
        <dbReference type="ARBA" id="ARBA00057369"/>
    </source>
</evidence>
<keyword evidence="2" id="KW-0813">Transport</keyword>
<dbReference type="PANTHER" id="PTHR42781">
    <property type="entry name" value="SPERMIDINE/PUTRESCINE IMPORT ATP-BINDING PROTEIN POTA"/>
    <property type="match status" value="1"/>
</dbReference>
<dbReference type="InterPro" id="IPR027417">
    <property type="entry name" value="P-loop_NTPase"/>
</dbReference>
<evidence type="ECO:0000256" key="8">
    <source>
        <dbReference type="ARBA" id="ARBA00023136"/>
    </source>
</evidence>
<evidence type="ECO:0000256" key="11">
    <source>
        <dbReference type="ARBA" id="ARBA00039025"/>
    </source>
</evidence>
<organism evidence="16 17">
    <name type="scientific">Thermofilum adornatum</name>
    <dbReference type="NCBI Taxonomy" id="1365176"/>
    <lineage>
        <taxon>Archaea</taxon>
        <taxon>Thermoproteota</taxon>
        <taxon>Thermoprotei</taxon>
        <taxon>Thermofilales</taxon>
        <taxon>Thermofilaceae</taxon>
        <taxon>Thermofilum</taxon>
    </lineage>
</organism>
<evidence type="ECO:0000256" key="13">
    <source>
        <dbReference type="ARBA" id="ARBA00047936"/>
    </source>
</evidence>
<dbReference type="EMBL" id="CP006646">
    <property type="protein sequence ID" value="AGT34519.1"/>
    <property type="molecule type" value="Genomic_DNA"/>
</dbReference>
<dbReference type="Pfam" id="PF08402">
    <property type="entry name" value="TOBE_2"/>
    <property type="match status" value="1"/>
</dbReference>
<dbReference type="GO" id="GO:0015417">
    <property type="term" value="F:ABC-type polyamine transporter activity"/>
    <property type="evidence" value="ECO:0007669"/>
    <property type="project" value="InterPro"/>
</dbReference>
<keyword evidence="7" id="KW-1278">Translocase</keyword>
<dbReference type="SUPFAM" id="SSF50331">
    <property type="entry name" value="MOP-like"/>
    <property type="match status" value="1"/>
</dbReference>
<dbReference type="HOGENOM" id="CLU_000604_1_1_2"/>
<dbReference type="PANTHER" id="PTHR42781:SF4">
    <property type="entry name" value="SPERMIDINE_PUTRESCINE IMPORT ATP-BINDING PROTEIN POTA"/>
    <property type="match status" value="1"/>
</dbReference>
<evidence type="ECO:0000256" key="9">
    <source>
        <dbReference type="ARBA" id="ARBA00038307"/>
    </source>
</evidence>
<dbReference type="KEGG" id="thb:N186_00605"/>
<keyword evidence="8" id="KW-0472">Membrane</keyword>
<comment type="subunit">
    <text evidence="10">The complex is composed of two ATP-binding proteins (WtpC), two transmembrane proteins (WtpB) and a solute-binding protein (WtpA).</text>
</comment>
<dbReference type="PATRIC" id="fig|1365176.7.peg.122"/>